<feature type="compositionally biased region" description="Polar residues" evidence="1">
    <location>
        <begin position="1"/>
        <end position="10"/>
    </location>
</feature>
<name>A0A8H5I3D4_9AGAR</name>
<organism evidence="2 3">
    <name type="scientific">Collybiopsis confluens</name>
    <dbReference type="NCBI Taxonomy" id="2823264"/>
    <lineage>
        <taxon>Eukaryota</taxon>
        <taxon>Fungi</taxon>
        <taxon>Dikarya</taxon>
        <taxon>Basidiomycota</taxon>
        <taxon>Agaricomycotina</taxon>
        <taxon>Agaricomycetes</taxon>
        <taxon>Agaricomycetidae</taxon>
        <taxon>Agaricales</taxon>
        <taxon>Marasmiineae</taxon>
        <taxon>Omphalotaceae</taxon>
        <taxon>Collybiopsis</taxon>
    </lineage>
</organism>
<feature type="region of interest" description="Disordered" evidence="1">
    <location>
        <begin position="44"/>
        <end position="63"/>
    </location>
</feature>
<proteinExistence type="predicted"/>
<sequence>MPLFEQNNNHTTRDTALGAGAGGLAGHEGHHGHTARDTALGAFTGREAGHHGNGAASGTHGNRDGLLGAGAGAAVGHGSGHTARDAAIGGIGGEVLGRHHGKGAHSAGGATGTAGVTGTNTAHPTKMHGKLEEIEGKVERGVGKVTGSTSLGLKGEDKIIAGQREQVAAAGHRQADVLENQAAAHRNRAEAMHPSGRY</sequence>
<comment type="caution">
    <text evidence="2">The sequence shown here is derived from an EMBL/GenBank/DDBJ whole genome shotgun (WGS) entry which is preliminary data.</text>
</comment>
<reference evidence="2 3" key="1">
    <citation type="journal article" date="2020" name="ISME J.">
        <title>Uncovering the hidden diversity of litter-decomposition mechanisms in mushroom-forming fungi.</title>
        <authorList>
            <person name="Floudas D."/>
            <person name="Bentzer J."/>
            <person name="Ahren D."/>
            <person name="Johansson T."/>
            <person name="Persson P."/>
            <person name="Tunlid A."/>
        </authorList>
    </citation>
    <scope>NUCLEOTIDE SEQUENCE [LARGE SCALE GENOMIC DNA]</scope>
    <source>
        <strain evidence="2 3">CBS 406.79</strain>
    </source>
</reference>
<dbReference type="Proteomes" id="UP000518752">
    <property type="component" value="Unassembled WGS sequence"/>
</dbReference>
<evidence type="ECO:0000256" key="1">
    <source>
        <dbReference type="SAM" id="MobiDB-lite"/>
    </source>
</evidence>
<dbReference type="EMBL" id="JAACJN010000001">
    <property type="protein sequence ID" value="KAF5393958.1"/>
    <property type="molecule type" value="Genomic_DNA"/>
</dbReference>
<accession>A0A8H5I3D4</accession>
<dbReference type="OrthoDB" id="3045122at2759"/>
<dbReference type="AlphaFoldDB" id="A0A8H5I3D4"/>
<protein>
    <recommendedName>
        <fullName evidence="4">CsbD-like domain-containing protein</fullName>
    </recommendedName>
</protein>
<evidence type="ECO:0000313" key="2">
    <source>
        <dbReference type="EMBL" id="KAF5393958.1"/>
    </source>
</evidence>
<gene>
    <name evidence="2" type="ORF">D9757_000149</name>
</gene>
<feature type="region of interest" description="Disordered" evidence="1">
    <location>
        <begin position="97"/>
        <end position="127"/>
    </location>
</feature>
<feature type="compositionally biased region" description="Low complexity" evidence="1">
    <location>
        <begin position="104"/>
        <end position="123"/>
    </location>
</feature>
<keyword evidence="3" id="KW-1185">Reference proteome</keyword>
<feature type="region of interest" description="Disordered" evidence="1">
    <location>
        <begin position="1"/>
        <end position="35"/>
    </location>
</feature>
<evidence type="ECO:0000313" key="3">
    <source>
        <dbReference type="Proteomes" id="UP000518752"/>
    </source>
</evidence>
<evidence type="ECO:0008006" key="4">
    <source>
        <dbReference type="Google" id="ProtNLM"/>
    </source>
</evidence>